<sequence>METQANPLTPGDTVEVDGTTYGVLDRDGSQLTLVDHAGKQYRVEVSGEGRNTDAEDRATPSRQGLPAGN</sequence>
<dbReference type="Proteomes" id="UP000315400">
    <property type="component" value="Unassembled WGS sequence"/>
</dbReference>
<comment type="caution">
    <text evidence="2">The sequence shown here is derived from an EMBL/GenBank/DDBJ whole genome shotgun (WGS) entry which is preliminary data.</text>
</comment>
<evidence type="ECO:0000256" key="1">
    <source>
        <dbReference type="SAM" id="MobiDB-lite"/>
    </source>
</evidence>
<organism evidence="2 3">
    <name type="scientific">Spiribacter salinus</name>
    <dbReference type="NCBI Taxonomy" id="1335746"/>
    <lineage>
        <taxon>Bacteria</taxon>
        <taxon>Pseudomonadati</taxon>
        <taxon>Pseudomonadota</taxon>
        <taxon>Gammaproteobacteria</taxon>
        <taxon>Chromatiales</taxon>
        <taxon>Ectothiorhodospiraceae</taxon>
        <taxon>Spiribacter</taxon>
    </lineage>
</organism>
<evidence type="ECO:0000313" key="2">
    <source>
        <dbReference type="EMBL" id="TQE99065.1"/>
    </source>
</evidence>
<protein>
    <submittedName>
        <fullName evidence="2">Uncharacterized protein</fullName>
    </submittedName>
</protein>
<accession>A0A540VQM6</accession>
<evidence type="ECO:0000313" key="3">
    <source>
        <dbReference type="Proteomes" id="UP000315400"/>
    </source>
</evidence>
<proteinExistence type="predicted"/>
<feature type="compositionally biased region" description="Basic and acidic residues" evidence="1">
    <location>
        <begin position="43"/>
        <end position="59"/>
    </location>
</feature>
<dbReference type="EMBL" id="VIFK01000097">
    <property type="protein sequence ID" value="TQE99065.1"/>
    <property type="molecule type" value="Genomic_DNA"/>
</dbReference>
<name>A0A540VQM6_9GAMM</name>
<dbReference type="AlphaFoldDB" id="A0A540VQM6"/>
<reference evidence="2 3" key="1">
    <citation type="submission" date="2019-06" db="EMBL/GenBank/DDBJ databases">
        <title>Metagenome assembled Genome of Spiribacter salinus SL48-SHIP from the microbial mat of Salt Lake 48 (Novosibirsk region, Russia).</title>
        <authorList>
            <person name="Shipova A."/>
            <person name="Rozanov A.S."/>
            <person name="Bryanskaya A.V."/>
            <person name="Peltek S.E."/>
        </authorList>
    </citation>
    <scope>NUCLEOTIDE SEQUENCE [LARGE SCALE GENOMIC DNA]</scope>
    <source>
        <strain evidence="2">SL48-SHIP-2</strain>
    </source>
</reference>
<feature type="region of interest" description="Disordered" evidence="1">
    <location>
        <begin position="43"/>
        <end position="69"/>
    </location>
</feature>
<gene>
    <name evidence="2" type="ORF">FKY71_10575</name>
</gene>